<evidence type="ECO:0000313" key="1">
    <source>
        <dbReference type="EMBL" id="SVB33321.1"/>
    </source>
</evidence>
<feature type="non-terminal residue" evidence="1">
    <location>
        <position position="1"/>
    </location>
</feature>
<sequence>VNALFIIDGLPLEDRRAREALRIAAGTGVWGKVRPTLCFTRANDPALGQAEDGELRRYISLLRETAGGLFTRAPEEPDGILHHTDEAGLANLIGEADTVLRF</sequence>
<accession>A0A382D6H9</accession>
<dbReference type="AlphaFoldDB" id="A0A382D6H9"/>
<proteinExistence type="predicted"/>
<name>A0A382D6H9_9ZZZZ</name>
<protein>
    <submittedName>
        <fullName evidence="1">Uncharacterized protein</fullName>
    </submittedName>
</protein>
<organism evidence="1">
    <name type="scientific">marine metagenome</name>
    <dbReference type="NCBI Taxonomy" id="408172"/>
    <lineage>
        <taxon>unclassified sequences</taxon>
        <taxon>metagenomes</taxon>
        <taxon>ecological metagenomes</taxon>
    </lineage>
</organism>
<gene>
    <name evidence="1" type="ORF">METZ01_LOCUS186175</name>
</gene>
<reference evidence="1" key="1">
    <citation type="submission" date="2018-05" db="EMBL/GenBank/DDBJ databases">
        <authorList>
            <person name="Lanie J.A."/>
            <person name="Ng W.-L."/>
            <person name="Kazmierczak K.M."/>
            <person name="Andrzejewski T.M."/>
            <person name="Davidsen T.M."/>
            <person name="Wayne K.J."/>
            <person name="Tettelin H."/>
            <person name="Glass J.I."/>
            <person name="Rusch D."/>
            <person name="Podicherti R."/>
            <person name="Tsui H.-C.T."/>
            <person name="Winkler M.E."/>
        </authorList>
    </citation>
    <scope>NUCLEOTIDE SEQUENCE</scope>
</reference>
<dbReference type="EMBL" id="UINC01037594">
    <property type="protein sequence ID" value="SVB33321.1"/>
    <property type="molecule type" value="Genomic_DNA"/>
</dbReference>